<dbReference type="InterPro" id="IPR011653">
    <property type="entry name" value="Lipoprotein_p35"/>
</dbReference>
<dbReference type="RefSeq" id="WP_011077480.1">
    <property type="nucleotide sequence ID" value="NC_004432.1"/>
</dbReference>
<sequence length="399" mass="42165">MKIKKIKLLKALALTGAFGIVATVPVIVSACSSTSDNNTGGGDNTQTKTITPQIKSTSTLSGALSSIYNPANSSNTNALIADEIKKNLTEVFDNGDALNNVNDLEITVTHSFPESTWTGLTFNSDTGNWGNSTNAQDNVEIQEANKLLYPTQTTELNISSLSDLKEQLNDDAKLEKILDDAGATVDADTVYSVNNGLGFTNKNSGSENRDLLHVNVVGTKTTAGQTPTTTTTNYDLQIPVSDLDLEISNLSVTVKGSNVTETTATTNFTYNIGINDAENYVDPSTKPTATEEEAGKLDDVLVKLGYATAATGGATETTLNNDAIIQGLGIYNVTFARTTTEGVQGIVPKEDASNNGNEKTYTITLSATPNQGYVWEDGTSNAKDISFDVILDITAAAQS</sequence>
<organism evidence="2 3">
    <name type="scientific">Malacoplasma penetrans (strain HF-2)</name>
    <name type="common">Mycoplasma penetrans</name>
    <dbReference type="NCBI Taxonomy" id="272633"/>
    <lineage>
        <taxon>Bacteria</taxon>
        <taxon>Bacillati</taxon>
        <taxon>Mycoplasmatota</taxon>
        <taxon>Mycoplasmoidales</taxon>
        <taxon>Mycoplasmoidaceae</taxon>
        <taxon>Malacoplasma</taxon>
    </lineage>
</organism>
<feature type="signal peptide" evidence="1">
    <location>
        <begin position="1"/>
        <end position="22"/>
    </location>
</feature>
<dbReference type="EMBL" id="BA000026">
    <property type="protein sequence ID" value="BAC44450.1"/>
    <property type="molecule type" value="Genomic_DNA"/>
</dbReference>
<evidence type="ECO:0000256" key="1">
    <source>
        <dbReference type="SAM" id="SignalP"/>
    </source>
</evidence>
<dbReference type="AlphaFoldDB" id="Q8EVA7"/>
<name>Q8EVA7_MALP2</name>
<dbReference type="STRING" id="272633.gene:10731779"/>
<evidence type="ECO:0000313" key="3">
    <source>
        <dbReference type="Proteomes" id="UP000002522"/>
    </source>
</evidence>
<accession>Q8EVA7</accession>
<dbReference type="Proteomes" id="UP000002522">
    <property type="component" value="Chromosome"/>
</dbReference>
<dbReference type="InParanoid" id="Q8EVA7"/>
<evidence type="ECO:0000313" key="2">
    <source>
        <dbReference type="EMBL" id="BAC44450.1"/>
    </source>
</evidence>
<proteinExistence type="predicted"/>
<dbReference type="PROSITE" id="PS51257">
    <property type="entry name" value="PROKAR_LIPOPROTEIN"/>
    <property type="match status" value="1"/>
</dbReference>
<dbReference type="GO" id="GO:0016020">
    <property type="term" value="C:membrane"/>
    <property type="evidence" value="ECO:0007669"/>
    <property type="project" value="InterPro"/>
</dbReference>
<gene>
    <name evidence="2" type="ordered locus">MYPE6580</name>
</gene>
<feature type="chain" id="PRO_5004305521" evidence="1">
    <location>
        <begin position="23"/>
        <end position="399"/>
    </location>
</feature>
<dbReference type="HOGENOM" id="CLU_040028_0_0_14"/>
<protein>
    <submittedName>
        <fullName evidence="2">P35 lipoprotein homolog</fullName>
    </submittedName>
</protein>
<keyword evidence="2" id="KW-0449">Lipoprotein</keyword>
<dbReference type="KEGG" id="mpe:MYPE6580"/>
<keyword evidence="1" id="KW-0732">Signal</keyword>
<dbReference type="Pfam" id="PF07668">
    <property type="entry name" value="MpPF1"/>
    <property type="match status" value="1"/>
</dbReference>
<reference evidence="2 3" key="1">
    <citation type="journal article" date="2002" name="Nucleic Acids Res.">
        <title>The complete genomic sequence of Mycoplasma penetrans, an intracellular bacterial pathogen in humans.</title>
        <authorList>
            <person name="Sasaki Y."/>
            <person name="Ishikawa J."/>
            <person name="Yamashita A."/>
            <person name="Oshima K."/>
            <person name="Kenri T."/>
            <person name="Furuya K."/>
            <person name="Yoshino C."/>
            <person name="Horino A."/>
            <person name="Shiba T."/>
            <person name="Sasaki T."/>
            <person name="Hattori M."/>
        </authorList>
    </citation>
    <scope>NUCLEOTIDE SEQUENCE [LARGE SCALE GENOMIC DNA]</scope>
    <source>
        <strain evidence="2 3">HF-2</strain>
    </source>
</reference>
<keyword evidence="3" id="KW-1185">Reference proteome</keyword>